<organism evidence="1 2">
    <name type="scientific">Pedobacter africanus</name>
    <dbReference type="NCBI Taxonomy" id="151894"/>
    <lineage>
        <taxon>Bacteria</taxon>
        <taxon>Pseudomonadati</taxon>
        <taxon>Bacteroidota</taxon>
        <taxon>Sphingobacteriia</taxon>
        <taxon>Sphingobacteriales</taxon>
        <taxon>Sphingobacteriaceae</taxon>
        <taxon>Pedobacter</taxon>
    </lineage>
</organism>
<protein>
    <submittedName>
        <fullName evidence="1">Uncharacterized protein</fullName>
    </submittedName>
</protein>
<evidence type="ECO:0000313" key="2">
    <source>
        <dbReference type="Proteomes" id="UP001246858"/>
    </source>
</evidence>
<reference evidence="1" key="1">
    <citation type="submission" date="2023-07" db="EMBL/GenBank/DDBJ databases">
        <title>Sorghum-associated microbial communities from plants grown in Nebraska, USA.</title>
        <authorList>
            <person name="Schachtman D."/>
        </authorList>
    </citation>
    <scope>NUCLEOTIDE SEQUENCE</scope>
    <source>
        <strain evidence="1">2697</strain>
    </source>
</reference>
<keyword evidence="2" id="KW-1185">Reference proteome</keyword>
<evidence type="ECO:0000313" key="1">
    <source>
        <dbReference type="EMBL" id="MDR6782163.1"/>
    </source>
</evidence>
<comment type="caution">
    <text evidence="1">The sequence shown here is derived from an EMBL/GenBank/DDBJ whole genome shotgun (WGS) entry which is preliminary data.</text>
</comment>
<sequence>MIMITDKVTKLINADICLVFKIINAANITLEFDKALSNVRNCEFVNKIYKNANR</sequence>
<dbReference type="Proteomes" id="UP001246858">
    <property type="component" value="Unassembled WGS sequence"/>
</dbReference>
<accession>A0ACC6KSQ4</accession>
<gene>
    <name evidence="1" type="ORF">J2X78_000715</name>
</gene>
<name>A0ACC6KSQ4_9SPHI</name>
<dbReference type="EMBL" id="JAVDTF010000001">
    <property type="protein sequence ID" value="MDR6782163.1"/>
    <property type="molecule type" value="Genomic_DNA"/>
</dbReference>
<proteinExistence type="predicted"/>